<dbReference type="InterPro" id="IPR035966">
    <property type="entry name" value="PKF_sf"/>
</dbReference>
<feature type="binding site" description="in other chain" evidence="14">
    <location>
        <begin position="713"/>
        <end position="716"/>
    </location>
    <ligand>
        <name>beta-D-fructose 2,6-bisphosphate</name>
        <dbReference type="ChEBI" id="CHEBI:58579"/>
        <note>allosteric activator; ligand shared between dimeric partners</note>
    </ligand>
</feature>
<keyword evidence="6 14" id="KW-0808">Transferase</keyword>
<feature type="domain" description="Phosphofructokinase" evidence="17">
    <location>
        <begin position="66"/>
        <end position="371"/>
    </location>
</feature>
<dbReference type="InterPro" id="IPR000023">
    <property type="entry name" value="Phosphofructokinase_dom"/>
</dbReference>
<dbReference type="InterPro" id="IPR015912">
    <property type="entry name" value="Phosphofructokinase_CS"/>
</dbReference>
<evidence type="ECO:0000256" key="11">
    <source>
        <dbReference type="ARBA" id="ARBA00022842"/>
    </source>
</evidence>
<keyword evidence="11 14" id="KW-0460">Magnesium</keyword>
<keyword evidence="9 14" id="KW-0418">Kinase</keyword>
<comment type="catalytic activity">
    <reaction evidence="13 14 15">
        <text>beta-D-fructose 6-phosphate + ATP = beta-D-fructose 1,6-bisphosphate + ADP + H(+)</text>
        <dbReference type="Rhea" id="RHEA:16109"/>
        <dbReference type="ChEBI" id="CHEBI:15378"/>
        <dbReference type="ChEBI" id="CHEBI:30616"/>
        <dbReference type="ChEBI" id="CHEBI:32966"/>
        <dbReference type="ChEBI" id="CHEBI:57634"/>
        <dbReference type="ChEBI" id="CHEBI:456216"/>
        <dbReference type="EC" id="2.7.1.11"/>
    </reaction>
</comment>
<dbReference type="InterPro" id="IPR022953">
    <property type="entry name" value="ATP_PFK"/>
</dbReference>
<feature type="binding site" evidence="14">
    <location>
        <position position="618"/>
    </location>
    <ligand>
        <name>beta-D-fructose 2,6-bisphosphate</name>
        <dbReference type="ChEBI" id="CHEBI:58579"/>
        <note>allosteric activator; ligand shared between dimeric partners</note>
    </ligand>
</feature>
<evidence type="ECO:0000256" key="8">
    <source>
        <dbReference type="ARBA" id="ARBA00022741"/>
    </source>
</evidence>
<comment type="pathway">
    <text evidence="3 14 15">Carbohydrate degradation; glycolysis; D-glyceraldehyde 3-phosphate and glycerone phosphate from D-glucose: step 3/4.</text>
</comment>
<dbReference type="Proteomes" id="UP000663879">
    <property type="component" value="Unassembled WGS sequence"/>
</dbReference>
<feature type="binding site" description="in other chain" evidence="14">
    <location>
        <begin position="625"/>
        <end position="627"/>
    </location>
    <ligand>
        <name>beta-D-fructose 2,6-bisphosphate</name>
        <dbReference type="ChEBI" id="CHEBI:58579"/>
        <note>allosteric activator; ligand shared between dimeric partners</note>
    </ligand>
</feature>
<keyword evidence="7 14" id="KW-0479">Metal-binding</keyword>
<dbReference type="GO" id="GO:0070095">
    <property type="term" value="F:fructose-6-phosphate binding"/>
    <property type="evidence" value="ECO:0007669"/>
    <property type="project" value="TreeGrafter"/>
</dbReference>
<dbReference type="PROSITE" id="PS00433">
    <property type="entry name" value="PHOSPHOFRUCTOKINASE"/>
    <property type="match status" value="2"/>
</dbReference>
<feature type="binding site" evidence="14">
    <location>
        <begin position="166"/>
        <end position="169"/>
    </location>
    <ligand>
        <name>ATP</name>
        <dbReference type="ChEBI" id="CHEBI:30616"/>
    </ligand>
</feature>
<dbReference type="Gene3D" id="3.40.50.450">
    <property type="match status" value="2"/>
</dbReference>
<feature type="binding site" description="in other chain" evidence="14">
    <location>
        <begin position="212"/>
        <end position="214"/>
    </location>
    <ligand>
        <name>substrate</name>
        <note>ligand shared between dimeric partners</note>
    </ligand>
</feature>
<feature type="region of interest" description="Disordered" evidence="16">
    <location>
        <begin position="1"/>
        <end position="34"/>
    </location>
</feature>
<keyword evidence="8 14" id="KW-0547">Nucleotide-binding</keyword>
<name>A0A814C9T3_9BILA</name>
<keyword evidence="19" id="KW-1185">Reference proteome</keyword>
<organism evidence="18 19">
    <name type="scientific">Brachionus calyciflorus</name>
    <dbReference type="NCBI Taxonomy" id="104777"/>
    <lineage>
        <taxon>Eukaryota</taxon>
        <taxon>Metazoa</taxon>
        <taxon>Spiralia</taxon>
        <taxon>Gnathifera</taxon>
        <taxon>Rotifera</taxon>
        <taxon>Eurotatoria</taxon>
        <taxon>Monogononta</taxon>
        <taxon>Pseudotrocha</taxon>
        <taxon>Ploima</taxon>
        <taxon>Brachionidae</taxon>
        <taxon>Brachionus</taxon>
    </lineage>
</organism>
<feature type="region of interest" description="N-terminal catalytic PFK domain 1" evidence="14">
    <location>
        <begin position="1"/>
        <end position="438"/>
    </location>
</feature>
<keyword evidence="4 14" id="KW-0963">Cytoplasm</keyword>
<feature type="binding site" description="in other chain" evidence="14">
    <location>
        <position position="522"/>
    </location>
    <ligand>
        <name>beta-D-fructose 2,6-bisphosphate</name>
        <dbReference type="ChEBI" id="CHEBI:58579"/>
        <note>allosteric activator; ligand shared between dimeric partners</note>
    </ligand>
</feature>
<protein>
    <recommendedName>
        <fullName evidence="14">ATP-dependent 6-phosphofructokinase</fullName>
        <shortName evidence="14">ATP-PFK</shortName>
        <shortName evidence="14">Phosphofructokinase</shortName>
        <ecNumber evidence="14">2.7.1.11</ecNumber>
    </recommendedName>
    <alternativeName>
        <fullName evidence="14">Phosphohexokinase</fullName>
    </alternativeName>
</protein>
<proteinExistence type="inferred from homology"/>
<dbReference type="GO" id="GO:0046872">
    <property type="term" value="F:metal ion binding"/>
    <property type="evidence" value="ECO:0007669"/>
    <property type="project" value="UniProtKB-KW"/>
</dbReference>
<reference evidence="18" key="1">
    <citation type="submission" date="2021-02" db="EMBL/GenBank/DDBJ databases">
        <authorList>
            <person name="Nowell W R."/>
        </authorList>
    </citation>
    <scope>NUCLEOTIDE SEQUENCE</scope>
    <source>
        <strain evidence="18">Ploen Becks lab</strain>
    </source>
</reference>
<dbReference type="HAMAP" id="MF_03184">
    <property type="entry name" value="Phosphofructokinase_I_E"/>
    <property type="match status" value="1"/>
</dbReference>
<keyword evidence="10 14" id="KW-0067">ATP-binding</keyword>
<dbReference type="GO" id="GO:0003872">
    <property type="term" value="F:6-phosphofructokinase activity"/>
    <property type="evidence" value="ECO:0007669"/>
    <property type="project" value="UniProtKB-UniRule"/>
</dbReference>
<evidence type="ECO:0000256" key="5">
    <source>
        <dbReference type="ARBA" id="ARBA00022533"/>
    </source>
</evidence>
<evidence type="ECO:0000256" key="6">
    <source>
        <dbReference type="ARBA" id="ARBA00022679"/>
    </source>
</evidence>
<evidence type="ECO:0000259" key="17">
    <source>
        <dbReference type="Pfam" id="PF00365"/>
    </source>
</evidence>
<sequence>MMETPKDTPLSPKSPRTHKVSFGQTSQDGDETERIHRKVSRAKSFAYVEGQEGKPVIKNQFEGSSLAVFTSGGDAQGMNAALRAIVRMGIYLGCKVYLIYEGYQGMVDGGKNIQLANWYSVSGIIGAGGTIIGSARCMDFKERPGRLKAAKNLVKFGINNLVCIGGDGSLTGANLFKEEWSSLLQELLETDQITAEEREKYSFLNIVGLVGSIDNDFCGTDMTIGADSALHRIIEAVDAIVTTAFSHQRCFVMEVMGRHCGYLALAAGLASDADWIMIPENPPEKGWEDKLCKRLAVQRESGHRLNIVLIAEGAIDRDGNPIKSDYVKDIIKNRLKIDTRVTVLGHVQRGGSASAFDRVLATRMGAEAVLALLNATPDSEPVVVSLNGNVTCHVPLMESVEKTKAVAKAMADKDFQRAVELRGSSFLRNLETCLQMSKLQPKRIATEEQYSYTFGVLNVGAPACGINSAVRSFVRHGIWKGCKILGVHDGFEGLVKGDIQELEWKSVYGWTGTGGSLLGCQRVEPAQVGFDHIAKQLKAFKIQGLLIVGGFEAYTSIIQLYEARHDYPEFRIPLICIPATISNNVPGTDLSIGCDTALNEIVNMCDKIKQSAIGSKRRVFVVETMGGYCGYLASIAGLGSGADQSYIFEDQFTIQDILDDVHHLCAKMEGELKRGILIRNELANKHYTTDFIVKLLEEEGKGVFSSRSAILGHMQQGGVPTPFDRNLGLKLGAKSLNYMINCLETKAAKNYVCDTPLSACVCGLRKKQVMFSSIVDLREETDFEHRLPNQQWWMKLRSLNRILAQHDTIYASEVLTEEIEDDVLEDEEDSQCEN</sequence>
<dbReference type="PANTHER" id="PTHR13697">
    <property type="entry name" value="PHOSPHOFRUCTOKINASE"/>
    <property type="match status" value="1"/>
</dbReference>
<feature type="binding site" description="in other chain" evidence="14">
    <location>
        <position position="786"/>
    </location>
    <ligand>
        <name>beta-D-fructose 2,6-bisphosphate</name>
        <dbReference type="ChEBI" id="CHEBI:58579"/>
        <note>allosteric activator; ligand shared between dimeric partners</note>
    </ligand>
</feature>
<dbReference type="GO" id="GO:0006002">
    <property type="term" value="P:fructose 6-phosphate metabolic process"/>
    <property type="evidence" value="ECO:0007669"/>
    <property type="project" value="InterPro"/>
</dbReference>
<evidence type="ECO:0000256" key="14">
    <source>
        <dbReference type="HAMAP-Rule" id="MF_03184"/>
    </source>
</evidence>
<dbReference type="UniPathway" id="UPA00109">
    <property type="reaction ID" value="UER00182"/>
</dbReference>
<comment type="caution">
    <text evidence="18">The sequence shown here is derived from an EMBL/GenBank/DDBJ whole genome shotgun (WGS) entry which is preliminary data.</text>
</comment>
<feature type="binding site" description="in other chain" evidence="14">
    <location>
        <begin position="580"/>
        <end position="584"/>
    </location>
    <ligand>
        <name>beta-D-fructose 2,6-bisphosphate</name>
        <dbReference type="ChEBI" id="CHEBI:58579"/>
        <note>allosteric activator; ligand shared between dimeric partners</note>
    </ligand>
</feature>
<feature type="domain" description="Phosphofructokinase" evidence="17">
    <location>
        <begin position="454"/>
        <end position="737"/>
    </location>
</feature>
<comment type="similarity">
    <text evidence="14">Belongs to the phosphofructokinase type A (PFKA) family. ATP-dependent PFK group I subfamily. Eukaryotic two domain clade 'E' sub-subfamily.</text>
</comment>
<dbReference type="Pfam" id="PF00365">
    <property type="entry name" value="PFK"/>
    <property type="match status" value="2"/>
</dbReference>
<comment type="cofactor">
    <cofactor evidence="1 14">
        <name>Mg(2+)</name>
        <dbReference type="ChEBI" id="CHEBI:18420"/>
    </cofactor>
</comment>
<comment type="subunit">
    <text evidence="14">Homotetramer.</text>
</comment>
<dbReference type="InterPro" id="IPR009161">
    <property type="entry name" value="6-Pfructokinase_euk"/>
</dbReference>
<feature type="binding site" evidence="14">
    <location>
        <begin position="136"/>
        <end position="137"/>
    </location>
    <ligand>
        <name>ATP</name>
        <dbReference type="ChEBI" id="CHEBI:30616"/>
    </ligand>
</feature>
<dbReference type="EC" id="2.7.1.11" evidence="14"/>
<comment type="activity regulation">
    <text evidence="14">Allosterically activated by ADP, AMP, or fructose 2,6-bisphosphate, and allosterically inhibited by ATP or citrate.</text>
</comment>
<feature type="binding site" description="in other chain" evidence="14">
    <location>
        <position position="681"/>
    </location>
    <ligand>
        <name>beta-D-fructose 2,6-bisphosphate</name>
        <dbReference type="ChEBI" id="CHEBI:58579"/>
        <note>allosteric activator; ligand shared between dimeric partners</note>
    </ligand>
</feature>
<dbReference type="EMBL" id="CAJNOC010002583">
    <property type="protein sequence ID" value="CAF0941347.1"/>
    <property type="molecule type" value="Genomic_DNA"/>
</dbReference>
<dbReference type="GO" id="GO:0016208">
    <property type="term" value="F:AMP binding"/>
    <property type="evidence" value="ECO:0007669"/>
    <property type="project" value="TreeGrafter"/>
</dbReference>
<feature type="binding site" evidence="14">
    <location>
        <position position="707"/>
    </location>
    <ligand>
        <name>beta-D-fructose 2,6-bisphosphate</name>
        <dbReference type="ChEBI" id="CHEBI:58579"/>
        <note>allosteric activator; ligand shared between dimeric partners</note>
    </ligand>
</feature>
<comment type="similarity">
    <text evidence="15">Belongs to the phosphofructokinase type A (PFKA) family. ATP-dependent PFK group I subfamily. Eukaryotic two domain clade "E" sub-subfamily.</text>
</comment>
<dbReference type="SUPFAM" id="SSF53784">
    <property type="entry name" value="Phosphofructokinase"/>
    <property type="match status" value="2"/>
</dbReference>
<comment type="function">
    <text evidence="14">Catalyzes the phosphorylation of D-fructose 6-phosphate to fructose 1,6-bisphosphate by ATP, the first committing step of glycolysis.</text>
</comment>
<dbReference type="GO" id="GO:0005945">
    <property type="term" value="C:6-phosphofructokinase complex"/>
    <property type="evidence" value="ECO:0007669"/>
    <property type="project" value="TreeGrafter"/>
</dbReference>
<evidence type="ECO:0000256" key="12">
    <source>
        <dbReference type="ARBA" id="ARBA00023152"/>
    </source>
</evidence>
<dbReference type="OrthoDB" id="537915at2759"/>
<evidence type="ECO:0000256" key="7">
    <source>
        <dbReference type="ARBA" id="ARBA00022723"/>
    </source>
</evidence>
<evidence type="ECO:0000313" key="18">
    <source>
        <dbReference type="EMBL" id="CAF0941347.1"/>
    </source>
</evidence>
<feature type="region of interest" description="C-terminal regulatory PFK domain 2" evidence="14">
    <location>
        <begin position="453"/>
        <end position="834"/>
    </location>
</feature>
<gene>
    <name evidence="18" type="ORF">OXX778_LOCUS13445</name>
</gene>
<dbReference type="GO" id="GO:0061621">
    <property type="term" value="P:canonical glycolysis"/>
    <property type="evidence" value="ECO:0007669"/>
    <property type="project" value="TreeGrafter"/>
</dbReference>
<feature type="binding site" evidence="14">
    <location>
        <position position="73"/>
    </location>
    <ligand>
        <name>ATP</name>
        <dbReference type="ChEBI" id="CHEBI:30616"/>
    </ligand>
</feature>
<dbReference type="GO" id="GO:0048029">
    <property type="term" value="F:monosaccharide binding"/>
    <property type="evidence" value="ECO:0007669"/>
    <property type="project" value="TreeGrafter"/>
</dbReference>
<dbReference type="PIRSF" id="PIRSF000533">
    <property type="entry name" value="ATP_PFK_euk"/>
    <property type="match status" value="1"/>
</dbReference>
<dbReference type="PANTHER" id="PTHR13697:SF4">
    <property type="entry name" value="ATP-DEPENDENT 6-PHOSPHOFRUCTOKINASE"/>
    <property type="match status" value="1"/>
</dbReference>
<evidence type="ECO:0000256" key="1">
    <source>
        <dbReference type="ARBA" id="ARBA00001946"/>
    </source>
</evidence>
<dbReference type="GO" id="GO:0005524">
    <property type="term" value="F:ATP binding"/>
    <property type="evidence" value="ECO:0007669"/>
    <property type="project" value="UniProtKB-KW"/>
</dbReference>
<feature type="region of interest" description="Interdomain linker" evidence="14">
    <location>
        <begin position="439"/>
        <end position="452"/>
    </location>
</feature>
<evidence type="ECO:0000256" key="2">
    <source>
        <dbReference type="ARBA" id="ARBA00004496"/>
    </source>
</evidence>
<evidence type="ECO:0000256" key="10">
    <source>
        <dbReference type="ARBA" id="ARBA00022840"/>
    </source>
</evidence>
<accession>A0A814C9T3</accession>
<dbReference type="AlphaFoldDB" id="A0A814C9T3"/>
<evidence type="ECO:0000256" key="16">
    <source>
        <dbReference type="SAM" id="MobiDB-lite"/>
    </source>
</evidence>
<dbReference type="GO" id="GO:0042802">
    <property type="term" value="F:identical protein binding"/>
    <property type="evidence" value="ECO:0007669"/>
    <property type="project" value="TreeGrafter"/>
</dbReference>
<dbReference type="PRINTS" id="PR00476">
    <property type="entry name" value="PHFRCTKINASE"/>
</dbReference>
<evidence type="ECO:0000256" key="13">
    <source>
        <dbReference type="ARBA" id="ARBA00048070"/>
    </source>
</evidence>
<dbReference type="FunFam" id="3.40.50.460:FF:000008">
    <property type="entry name" value="ATP-dependent 6-phosphofructokinase"/>
    <property type="match status" value="1"/>
</dbReference>
<feature type="binding site" description="in other chain" evidence="14">
    <location>
        <position position="312"/>
    </location>
    <ligand>
        <name>substrate</name>
        <note>ligand shared between dimeric partners</note>
    </ligand>
</feature>
<evidence type="ECO:0000256" key="4">
    <source>
        <dbReference type="ARBA" id="ARBA00022490"/>
    </source>
</evidence>
<dbReference type="Gene3D" id="3.40.50.460">
    <property type="entry name" value="Phosphofructokinase domain"/>
    <property type="match status" value="2"/>
</dbReference>
<keyword evidence="12 14" id="KW-0324">Glycolysis</keyword>
<feature type="binding site" evidence="14">
    <location>
        <position position="167"/>
    </location>
    <ligand>
        <name>Mg(2+)</name>
        <dbReference type="ChEBI" id="CHEBI:18420"/>
        <note>catalytic</note>
    </ligand>
</feature>
<feature type="binding site" evidence="14">
    <location>
        <position position="340"/>
    </location>
    <ligand>
        <name>substrate</name>
        <note>ligand shared between dimeric partners</note>
    </ligand>
</feature>
<evidence type="ECO:0000256" key="3">
    <source>
        <dbReference type="ARBA" id="ARBA00004679"/>
    </source>
</evidence>
<comment type="subcellular location">
    <subcellularLocation>
        <location evidence="2 14">Cytoplasm</location>
    </subcellularLocation>
</comment>
<evidence type="ECO:0000256" key="15">
    <source>
        <dbReference type="PIRNR" id="PIRNR000533"/>
    </source>
</evidence>
<dbReference type="NCBIfam" id="TIGR02478">
    <property type="entry name" value="6PF1K_euk"/>
    <property type="match status" value="1"/>
</dbReference>
<evidence type="ECO:0000313" key="19">
    <source>
        <dbReference type="Proteomes" id="UP000663879"/>
    </source>
</evidence>
<dbReference type="FunFam" id="3.40.50.460:FF:000003">
    <property type="entry name" value="ATP-dependent 6-phosphofructokinase"/>
    <property type="match status" value="1"/>
</dbReference>
<feature type="binding site" evidence="14">
    <location>
        <position position="249"/>
    </location>
    <ligand>
        <name>substrate</name>
        <note>ligand shared between dimeric partners</note>
    </ligand>
</feature>
<dbReference type="FunFam" id="3.40.50.450:FF:000043">
    <property type="entry name" value="ATP-dependent 6-phosphofructokinase, platelet type"/>
    <property type="match status" value="1"/>
</dbReference>
<keyword evidence="5 14" id="KW-0021">Allosteric enzyme</keyword>
<dbReference type="GO" id="GO:0030388">
    <property type="term" value="P:fructose 1,6-bisphosphate metabolic process"/>
    <property type="evidence" value="ECO:0007669"/>
    <property type="project" value="TreeGrafter"/>
</dbReference>
<evidence type="ECO:0000256" key="9">
    <source>
        <dbReference type="ARBA" id="ARBA00022777"/>
    </source>
</evidence>
<feature type="binding site" description="in other chain" evidence="14">
    <location>
        <begin position="346"/>
        <end position="349"/>
    </location>
    <ligand>
        <name>substrate</name>
        <note>ligand shared between dimeric partners</note>
    </ligand>
</feature>
<feature type="binding site" description="in other chain" evidence="14">
    <location>
        <begin position="256"/>
        <end position="258"/>
    </location>
    <ligand>
        <name>substrate</name>
        <note>ligand shared between dimeric partners</note>
    </ligand>
</feature>
<feature type="active site" description="Proton acceptor" evidence="14">
    <location>
        <position position="214"/>
    </location>
</feature>